<proteinExistence type="predicted"/>
<dbReference type="Proteomes" id="UP000003160">
    <property type="component" value="Unassembled WGS sequence"/>
</dbReference>
<keyword evidence="3" id="KW-1185">Reference proteome</keyword>
<keyword evidence="1" id="KW-0812">Transmembrane</keyword>
<evidence type="ECO:0000313" key="3">
    <source>
        <dbReference type="Proteomes" id="UP000003160"/>
    </source>
</evidence>
<keyword evidence="1" id="KW-1133">Transmembrane helix</keyword>
<dbReference type="HOGENOM" id="CLU_083599_0_0_10"/>
<accession>D1PV30</accession>
<dbReference type="eggNOG" id="ENOG502ZUZG">
    <property type="taxonomic scope" value="Bacteria"/>
</dbReference>
<protein>
    <recommendedName>
        <fullName evidence="4">Glycerophosphoryl diester phosphodiesterase membrane domain-containing protein</fullName>
    </recommendedName>
</protein>
<evidence type="ECO:0000256" key="1">
    <source>
        <dbReference type="SAM" id="Phobius"/>
    </source>
</evidence>
<dbReference type="RefSeq" id="WP_007172929.1">
    <property type="nucleotide sequence ID" value="NZ_GG704780.1"/>
</dbReference>
<comment type="caution">
    <text evidence="2">The sequence shown here is derived from an EMBL/GenBank/DDBJ whole genome shotgun (WGS) entry which is preliminary data.</text>
</comment>
<feature type="transmembrane region" description="Helical" evidence="1">
    <location>
        <begin position="147"/>
        <end position="172"/>
    </location>
</feature>
<keyword evidence="1" id="KW-0472">Membrane</keyword>
<feature type="transmembrane region" description="Helical" evidence="1">
    <location>
        <begin position="69"/>
        <end position="91"/>
    </location>
</feature>
<dbReference type="AlphaFoldDB" id="D1PV30"/>
<evidence type="ECO:0008006" key="4">
    <source>
        <dbReference type="Google" id="ProtNLM"/>
    </source>
</evidence>
<feature type="transmembrane region" description="Helical" evidence="1">
    <location>
        <begin position="201"/>
        <end position="234"/>
    </location>
</feature>
<sequence>MDKDLYKVRSLAKCTQAAYDLLSTNLKKIISRTWMPALMFAVISALTHLLVVSYPAMTDIVNGQTQDHVTGLLAITCSTLLSFFVMTWGFARVVSLLNGQSFKTNWPRMGRLYLLCLGLTVLLLAIIVALGYLPILTAETPPSPNTLVLALGIMMLGAVITALCLIPTYYSVVKYCMEPEQKLGTVLGKAYCRGWRSWGFLFSLALLVGLITCLLATVVLMPVMIVQTACYANILGMSMGDPSGMPAYYPWLSFAAALLCMFVWFYIMIWEILVFYYAYGTIEAKSAIRKQVSAVTTKHDETDFPEIS</sequence>
<feature type="transmembrane region" description="Helical" evidence="1">
    <location>
        <begin position="254"/>
        <end position="279"/>
    </location>
</feature>
<dbReference type="EMBL" id="ACKS01000034">
    <property type="protein sequence ID" value="EFA44750.1"/>
    <property type="molecule type" value="Genomic_DNA"/>
</dbReference>
<feature type="transmembrane region" description="Helical" evidence="1">
    <location>
        <begin position="112"/>
        <end position="135"/>
    </location>
</feature>
<feature type="transmembrane region" description="Helical" evidence="1">
    <location>
        <begin position="37"/>
        <end position="57"/>
    </location>
</feature>
<organism evidence="2 3">
    <name type="scientific">Hallella bergensis DSM 17361</name>
    <dbReference type="NCBI Taxonomy" id="585502"/>
    <lineage>
        <taxon>Bacteria</taxon>
        <taxon>Pseudomonadati</taxon>
        <taxon>Bacteroidota</taxon>
        <taxon>Bacteroidia</taxon>
        <taxon>Bacteroidales</taxon>
        <taxon>Prevotellaceae</taxon>
        <taxon>Hallella</taxon>
    </lineage>
</organism>
<dbReference type="OrthoDB" id="1081968at2"/>
<evidence type="ECO:0000313" key="2">
    <source>
        <dbReference type="EMBL" id="EFA44750.1"/>
    </source>
</evidence>
<gene>
    <name evidence="2" type="ORF">HMPREF0645_0815</name>
</gene>
<name>D1PV30_9BACT</name>
<reference evidence="2 3" key="1">
    <citation type="submission" date="2009-10" db="EMBL/GenBank/DDBJ databases">
        <authorList>
            <person name="Qin X."/>
            <person name="Bachman B."/>
            <person name="Battles P."/>
            <person name="Bell A."/>
            <person name="Bess C."/>
            <person name="Bickham C."/>
            <person name="Chaboub L."/>
            <person name="Chen D."/>
            <person name="Coyle M."/>
            <person name="Deiros D.R."/>
            <person name="Dinh H."/>
            <person name="Forbes L."/>
            <person name="Fowler G."/>
            <person name="Francisco L."/>
            <person name="Fu Q."/>
            <person name="Gubbala S."/>
            <person name="Hale W."/>
            <person name="Han Y."/>
            <person name="Hemphill L."/>
            <person name="Highlander S.K."/>
            <person name="Hirani K."/>
            <person name="Hogues M."/>
            <person name="Jackson L."/>
            <person name="Jakkamsetti A."/>
            <person name="Javaid M."/>
            <person name="Jiang H."/>
            <person name="Korchina V."/>
            <person name="Kovar C."/>
            <person name="Lara F."/>
            <person name="Lee S."/>
            <person name="Mata R."/>
            <person name="Mathew T."/>
            <person name="Moen C."/>
            <person name="Morales K."/>
            <person name="Munidasa M."/>
            <person name="Nazareth L."/>
            <person name="Ngo R."/>
            <person name="Nguyen L."/>
            <person name="Okwuonu G."/>
            <person name="Ongeri F."/>
            <person name="Patil S."/>
            <person name="Petrosino J."/>
            <person name="Pham C."/>
            <person name="Pham P."/>
            <person name="Pu L.-L."/>
            <person name="Puazo M."/>
            <person name="Raj R."/>
            <person name="Reid J."/>
            <person name="Rouhana J."/>
            <person name="Saada N."/>
            <person name="Shang Y."/>
            <person name="Simmons D."/>
            <person name="Thornton R."/>
            <person name="Warren J."/>
            <person name="Weissenberger G."/>
            <person name="Zhang J."/>
            <person name="Zhang L."/>
            <person name="Zhou C."/>
            <person name="Zhu D."/>
            <person name="Muzny D."/>
            <person name="Worley K."/>
            <person name="Gibbs R."/>
        </authorList>
    </citation>
    <scope>NUCLEOTIDE SEQUENCE [LARGE SCALE GENOMIC DNA]</scope>
    <source>
        <strain evidence="2 3">DSM 17361</strain>
    </source>
</reference>